<proteinExistence type="predicted"/>
<reference evidence="1 2" key="1">
    <citation type="submission" date="2018-02" db="EMBL/GenBank/DDBJ databases">
        <title>Comparative genomes isolates from brazilian mangrove.</title>
        <authorList>
            <person name="Araujo J.E."/>
            <person name="Taketani R.G."/>
            <person name="Silva M.C.P."/>
            <person name="Loureco M.V."/>
            <person name="Andreote F.D."/>
        </authorList>
    </citation>
    <scope>NUCLEOTIDE SEQUENCE [LARGE SCALE GENOMIC DNA]</scope>
    <source>
        <strain evidence="1 2">Nap-Phe MGV</strain>
    </source>
</reference>
<accession>A0A2S8GJ13</accession>
<dbReference type="EMBL" id="PUHZ01000019">
    <property type="protein sequence ID" value="PQO44418.1"/>
    <property type="molecule type" value="Genomic_DNA"/>
</dbReference>
<name>A0A2S8GJ13_9BACT</name>
<dbReference type="Pfam" id="PF06245">
    <property type="entry name" value="DUF1015"/>
    <property type="match status" value="1"/>
</dbReference>
<dbReference type="PANTHER" id="PTHR36454:SF1">
    <property type="entry name" value="DUF1015 DOMAIN-CONTAINING PROTEIN"/>
    <property type="match status" value="1"/>
</dbReference>
<dbReference type="AlphaFoldDB" id="A0A2S8GJ13"/>
<evidence type="ECO:0000313" key="2">
    <source>
        <dbReference type="Proteomes" id="UP000237819"/>
    </source>
</evidence>
<organism evidence="1 2">
    <name type="scientific">Blastopirellula marina</name>
    <dbReference type="NCBI Taxonomy" id="124"/>
    <lineage>
        <taxon>Bacteria</taxon>
        <taxon>Pseudomonadati</taxon>
        <taxon>Planctomycetota</taxon>
        <taxon>Planctomycetia</taxon>
        <taxon>Pirellulales</taxon>
        <taxon>Pirellulaceae</taxon>
        <taxon>Blastopirellula</taxon>
    </lineage>
</organism>
<dbReference type="OrthoDB" id="9781616at2"/>
<dbReference type="Proteomes" id="UP000237819">
    <property type="component" value="Unassembled WGS sequence"/>
</dbReference>
<dbReference type="RefSeq" id="WP_105336944.1">
    <property type="nucleotide sequence ID" value="NZ_PUHZ01000019.1"/>
</dbReference>
<gene>
    <name evidence="1" type="ORF">C5Y93_18545</name>
</gene>
<comment type="caution">
    <text evidence="1">The sequence shown here is derived from an EMBL/GenBank/DDBJ whole genome shotgun (WGS) entry which is preliminary data.</text>
</comment>
<dbReference type="PANTHER" id="PTHR36454">
    <property type="entry name" value="LMO2823 PROTEIN"/>
    <property type="match status" value="1"/>
</dbReference>
<sequence length="441" mass="49933">MPEIRAIHGLRYDLGHVGSLAEVISPPADEITPEMVGKLYQRNPSNVVRVLTNQADLGDDERINRYSRAARFAADWQRWGVLRRDPDPAIYVYHQEFERNGQTFTRRGFLAGSLLSNDPDQQSSVQGAVDFWKTIPQSPDHHDPILMLRATGMNVEPKVEIYIDPTENTQQILENAIATMTPLIAQDDAGVTHRLWPVTDHHVIGAVREAMAHRLSFQTSHRDADFYRHFLQKQLGGELPSNHPAHAVLTAFFPLTEPNYPGVPQCGLFQEAPAMSSTQLMEHLAPFVECFPYGQSENATEEILQQLSDINVPGFMALYCFQDQQWVIASPTDLGLAQMKELLPDVPAAYRDLDRTILEHLILLKLNVRFKPDVSYLENLDRLRSSLRTDSPTRYTIATLVRSPSPEELESLWLEDDDLYFEPPRGFDPKPACGLVFNPLT</sequence>
<evidence type="ECO:0000313" key="1">
    <source>
        <dbReference type="EMBL" id="PQO44418.1"/>
    </source>
</evidence>
<protein>
    <recommendedName>
        <fullName evidence="3">DUF1015 domain-containing protein</fullName>
    </recommendedName>
</protein>
<dbReference type="InterPro" id="IPR008323">
    <property type="entry name" value="UCP033563"/>
</dbReference>
<evidence type="ECO:0008006" key="3">
    <source>
        <dbReference type="Google" id="ProtNLM"/>
    </source>
</evidence>